<dbReference type="InterPro" id="IPR010108">
    <property type="entry name" value="Lycopene_cyclase_b/e"/>
</dbReference>
<name>A0A074MB01_9SPHN</name>
<organism evidence="2 3">
    <name type="scientific">Erythrobacter litoralis</name>
    <dbReference type="NCBI Taxonomy" id="39960"/>
    <lineage>
        <taxon>Bacteria</taxon>
        <taxon>Pseudomonadati</taxon>
        <taxon>Pseudomonadota</taxon>
        <taxon>Alphaproteobacteria</taxon>
        <taxon>Sphingomonadales</taxon>
        <taxon>Erythrobacteraceae</taxon>
        <taxon>Erythrobacter/Porphyrobacter group</taxon>
        <taxon>Erythrobacter</taxon>
    </lineage>
</organism>
<dbReference type="NCBIfam" id="TIGR01789">
    <property type="entry name" value="lycopene_cycl"/>
    <property type="match status" value="1"/>
</dbReference>
<sequence length="413" mass="45350">MQPSGTAPRDVVPRDVVIVGGGLAGGLIALALTRMAPATSFTLVEAGKVLGGNHRWSWFETDLAPQSAGLLNEFPLKSWDEGYDIAFPGYGRTLGTSYRSLGSEDFHAHLAEVLPEGSVMLGKRVAQLDAGGVTLGDGTRIAARRVIDCRTFKPSDKLAGGWQVFLGHHIRCHEPHGLTRPVIMDATVDQCAPHGNGAAYRFVYVLPLSEDEVFVEDTYYADHPRMDREQLAGRTRAYAREKGWRGEVIGSETGILPVISGGDFERVIEDLRIPGVAIAGSRGGFSHPLTSYTLPFAAANARDIALLLAESPDTSAEDLAFFCEERARRHWRETSFYRMLSRMLFEAADPERRVQVFEHFYGLSGDLVERFYAGQSTWPDRLRILSGKPPVAISRAIAAMVSRGKPFKMEKTA</sequence>
<dbReference type="Gene3D" id="3.50.50.60">
    <property type="entry name" value="FAD/NAD(P)-binding domain"/>
    <property type="match status" value="1"/>
</dbReference>
<evidence type="ECO:0008006" key="4">
    <source>
        <dbReference type="Google" id="ProtNLM"/>
    </source>
</evidence>
<dbReference type="Proteomes" id="UP000027866">
    <property type="component" value="Unassembled WGS sequence"/>
</dbReference>
<comment type="caution">
    <text evidence="2">The sequence shown here is derived from an EMBL/GenBank/DDBJ whole genome shotgun (WGS) entry which is preliminary data.</text>
</comment>
<evidence type="ECO:0000313" key="2">
    <source>
        <dbReference type="EMBL" id="KEO89945.1"/>
    </source>
</evidence>
<proteinExistence type="inferred from homology"/>
<dbReference type="OrthoDB" id="5793379at2"/>
<accession>A0A074MB01</accession>
<comment type="similarity">
    <text evidence="1">Belongs to the lycopene cyclase family.</text>
</comment>
<protein>
    <recommendedName>
        <fullName evidence="4">Lycopene cyclase</fullName>
    </recommendedName>
</protein>
<reference evidence="2 3" key="1">
    <citation type="submission" date="2014-04" db="EMBL/GenBank/DDBJ databases">
        <title>A comprehensive comparison of genomes of Erythrobacter spp. Strains.</title>
        <authorList>
            <person name="Zheng Q."/>
        </authorList>
    </citation>
    <scope>NUCLEOTIDE SEQUENCE [LARGE SCALE GENOMIC DNA]</scope>
    <source>
        <strain evidence="2 3">DSM 8509</strain>
    </source>
</reference>
<evidence type="ECO:0000313" key="3">
    <source>
        <dbReference type="Proteomes" id="UP000027866"/>
    </source>
</evidence>
<dbReference type="EMBL" id="JMIX01000013">
    <property type="protein sequence ID" value="KEO89945.1"/>
    <property type="molecule type" value="Genomic_DNA"/>
</dbReference>
<dbReference type="NCBIfam" id="TIGR01790">
    <property type="entry name" value="carotene-cycl"/>
    <property type="match status" value="1"/>
</dbReference>
<dbReference type="AlphaFoldDB" id="A0A074MB01"/>
<dbReference type="GO" id="GO:0045436">
    <property type="term" value="F:lycopene beta cyclase activity"/>
    <property type="evidence" value="ECO:0007669"/>
    <property type="project" value="InterPro"/>
</dbReference>
<dbReference type="InterPro" id="IPR008461">
    <property type="entry name" value="CrtY"/>
</dbReference>
<gene>
    <name evidence="2" type="ORF">EH32_02860</name>
</gene>
<dbReference type="GO" id="GO:0016705">
    <property type="term" value="F:oxidoreductase activity, acting on paired donors, with incorporation or reduction of molecular oxygen"/>
    <property type="evidence" value="ECO:0007669"/>
    <property type="project" value="InterPro"/>
</dbReference>
<dbReference type="Pfam" id="PF05834">
    <property type="entry name" value="Lycopene_cycl"/>
    <property type="match status" value="1"/>
</dbReference>
<dbReference type="InterPro" id="IPR036188">
    <property type="entry name" value="FAD/NAD-bd_sf"/>
</dbReference>
<keyword evidence="3" id="KW-1185">Reference proteome</keyword>
<evidence type="ECO:0000256" key="1">
    <source>
        <dbReference type="ARBA" id="ARBA00006599"/>
    </source>
</evidence>
<dbReference type="GO" id="GO:0016117">
    <property type="term" value="P:carotenoid biosynthetic process"/>
    <property type="evidence" value="ECO:0007669"/>
    <property type="project" value="InterPro"/>
</dbReference>
<dbReference type="SUPFAM" id="SSF51905">
    <property type="entry name" value="FAD/NAD(P)-binding domain"/>
    <property type="match status" value="1"/>
</dbReference>